<evidence type="ECO:0000259" key="5">
    <source>
        <dbReference type="PROSITE" id="PS50011"/>
    </source>
</evidence>
<feature type="binding site" evidence="3">
    <location>
        <position position="654"/>
    </location>
    <ligand>
        <name>ATP</name>
        <dbReference type="ChEBI" id="CHEBI:30616"/>
    </ligand>
</feature>
<dbReference type="InterPro" id="IPR011009">
    <property type="entry name" value="Kinase-like_dom_sf"/>
</dbReference>
<feature type="region of interest" description="Disordered" evidence="4">
    <location>
        <begin position="207"/>
        <end position="309"/>
    </location>
</feature>
<reference evidence="7 8" key="1">
    <citation type="submission" date="2011-10" db="EMBL/GenBank/DDBJ databases">
        <authorList>
            <person name="Genoscope - CEA"/>
        </authorList>
    </citation>
    <scope>NUCLEOTIDE SEQUENCE [LARGE SCALE GENOMIC DNA]</scope>
    <source>
        <strain evidence="7 8">RCC 1105</strain>
    </source>
</reference>
<proteinExistence type="predicted"/>
<dbReference type="Gene3D" id="1.10.150.50">
    <property type="entry name" value="Transcription Factor, Ets-1"/>
    <property type="match status" value="1"/>
</dbReference>
<dbReference type="InterPro" id="IPR051681">
    <property type="entry name" value="Ser/Thr_Kinases-Pseudokinases"/>
</dbReference>
<dbReference type="PROSITE" id="PS50105">
    <property type="entry name" value="SAM_DOMAIN"/>
    <property type="match status" value="1"/>
</dbReference>
<evidence type="ECO:0000313" key="7">
    <source>
        <dbReference type="EMBL" id="CCO19277.1"/>
    </source>
</evidence>
<gene>
    <name evidence="7" type="ordered locus">Bathy13g02080</name>
</gene>
<evidence type="ECO:0008006" key="9">
    <source>
        <dbReference type="Google" id="ProtNLM"/>
    </source>
</evidence>
<dbReference type="Gene3D" id="3.30.200.20">
    <property type="entry name" value="Phosphorylase Kinase, domain 1"/>
    <property type="match status" value="1"/>
</dbReference>
<dbReference type="InterPro" id="IPR001245">
    <property type="entry name" value="Ser-Thr/Tyr_kinase_cat_dom"/>
</dbReference>
<dbReference type="STRING" id="41875.K8EM10"/>
<dbReference type="PANTHER" id="PTHR44329:SF298">
    <property type="entry name" value="MIXED LINEAGE KINASE DOMAIN-LIKE PROTEIN"/>
    <property type="match status" value="1"/>
</dbReference>
<feature type="region of interest" description="Disordered" evidence="4">
    <location>
        <begin position="577"/>
        <end position="596"/>
    </location>
</feature>
<dbReference type="InterPro" id="IPR001660">
    <property type="entry name" value="SAM"/>
</dbReference>
<evidence type="ECO:0000256" key="3">
    <source>
        <dbReference type="PROSITE-ProRule" id="PRU10141"/>
    </source>
</evidence>
<dbReference type="GeneID" id="19012160"/>
<dbReference type="OrthoDB" id="339325at2759"/>
<feature type="compositionally biased region" description="Polar residues" evidence="4">
    <location>
        <begin position="250"/>
        <end position="262"/>
    </location>
</feature>
<dbReference type="SMART" id="SM00454">
    <property type="entry name" value="SAM"/>
    <property type="match status" value="1"/>
</dbReference>
<accession>K8EM10</accession>
<dbReference type="CDD" id="cd13999">
    <property type="entry name" value="STKc_MAP3K-like"/>
    <property type="match status" value="1"/>
</dbReference>
<feature type="domain" description="Protein kinase" evidence="5">
    <location>
        <begin position="626"/>
        <end position="920"/>
    </location>
</feature>
<dbReference type="SUPFAM" id="SSF47769">
    <property type="entry name" value="SAM/Pointed domain"/>
    <property type="match status" value="1"/>
</dbReference>
<feature type="compositionally biased region" description="Low complexity" evidence="4">
    <location>
        <begin position="868"/>
        <end position="883"/>
    </location>
</feature>
<feature type="compositionally biased region" description="Basic and acidic residues" evidence="4">
    <location>
        <begin position="282"/>
        <end position="292"/>
    </location>
</feature>
<dbReference type="RefSeq" id="XP_007509474.1">
    <property type="nucleotide sequence ID" value="XM_007509412.1"/>
</dbReference>
<dbReference type="Proteomes" id="UP000198341">
    <property type="component" value="Chromosome 13"/>
</dbReference>
<dbReference type="InterPro" id="IPR000719">
    <property type="entry name" value="Prot_kinase_dom"/>
</dbReference>
<keyword evidence="2 3" id="KW-0067">ATP-binding</keyword>
<evidence type="ECO:0000256" key="4">
    <source>
        <dbReference type="SAM" id="MobiDB-lite"/>
    </source>
</evidence>
<evidence type="ECO:0000256" key="2">
    <source>
        <dbReference type="ARBA" id="ARBA00022840"/>
    </source>
</evidence>
<feature type="region of interest" description="Disordered" evidence="4">
    <location>
        <begin position="31"/>
        <end position="56"/>
    </location>
</feature>
<dbReference type="PROSITE" id="PS00107">
    <property type="entry name" value="PROTEIN_KINASE_ATP"/>
    <property type="match status" value="1"/>
</dbReference>
<dbReference type="InterPro" id="IPR017441">
    <property type="entry name" value="Protein_kinase_ATP_BS"/>
</dbReference>
<sequence length="946" mass="105609">MSLQEFFKQTPMPVRASGILHGRDGGGQEFDSSFDGGFTANATTPGSGKKKTNTVSPFRGNDSASFSSSVSHLINGTIDFRVGFKVLQLNEKSTSNVGEMFVHLEDTELDKLYANKIIKRVDVLFGNEALGSMEMSSAPFVATFQTELKGVDVLIKITFRSSLHRPPVKFTKSFEFFECAEGDARETIERVDFKPELIKKIIVVKGEESGEDEDGEDEGRRTSRVAKMLSSNSSGSKKKDAAVAKRRFTYPNNNATATSNMFRNLDLESNNDDDDDDDDDEKSDREEEEKKSSSGSRKNNKQTPADPNVWTVKDVGNWLESNMLGFLVSRFANSAVDGYVLLRLTDQDVLKDLRVTSHVERLRLFRNIDALKASRVPFEEKTRSLEKETRDKLNRTTASTNSFNTPVDLLEADVSWLQFVLPMRRLAVLSGWLSHVVDEVIERFNVDVGSKRETIAAQISVYCVSAIKAELDIQESNADRSKQSTPTTARKSRIRESLETVKGWSKELELFDDPKTLDERQLQKNLIALHLLLKEEEEEEEDVENHANNWMRSSGGASTPPPLLNAKAQSFIGSGTSMASLGELEPSSRSASPSNAHHLRHVSSVMELAEECEIRYDDIEFSTGEASSSNRIGRGGFGEVFLGRYNGSLVAVKKLFESPVGKGLDEFKREVSVLSTLRHPSIVLWLGACTVSPNTAIILEYMDRGSLHDVLHRTEAVLTLSTRIRWSISIAKAMAYLHTHKPHAIIHCDLNCNNVLINRDGAVKVTDFGLSKVKQHSKATRQTGVTGTVSYAAPEVIIGNQFTESSDVFSYGVTIWEIVARKIPWDGLTEYQIVYRMSSALDNSDTEYAACEQHLKMNARSDEEQDQESSTTTTPASSIASTPFRPPLQSILRDCWFKLPERRPKMGDILVRMIEVHKEACKEERTKRREKAKEEEEVGGATTKTI</sequence>
<name>K8EM10_9CHLO</name>
<feature type="domain" description="SAM" evidence="6">
    <location>
        <begin position="310"/>
        <end position="374"/>
    </location>
</feature>
<dbReference type="SUPFAM" id="SSF56112">
    <property type="entry name" value="Protein kinase-like (PK-like)"/>
    <property type="match status" value="1"/>
</dbReference>
<evidence type="ECO:0000313" key="8">
    <source>
        <dbReference type="Proteomes" id="UP000198341"/>
    </source>
</evidence>
<keyword evidence="1 3" id="KW-0547">Nucleotide-binding</keyword>
<dbReference type="AlphaFoldDB" id="K8EM10"/>
<dbReference type="eggNOG" id="KOG0192">
    <property type="taxonomic scope" value="Eukaryota"/>
</dbReference>
<feature type="compositionally biased region" description="Acidic residues" evidence="4">
    <location>
        <begin position="269"/>
        <end position="281"/>
    </location>
</feature>
<feature type="compositionally biased region" description="Basic and acidic residues" evidence="4">
    <location>
        <begin position="921"/>
        <end position="934"/>
    </location>
</feature>
<dbReference type="PROSITE" id="PS50011">
    <property type="entry name" value="PROTEIN_KINASE_DOM"/>
    <property type="match status" value="1"/>
</dbReference>
<protein>
    <recommendedName>
        <fullName evidence="9">Protein kinase domain-containing protein</fullName>
    </recommendedName>
</protein>
<organism evidence="7 8">
    <name type="scientific">Bathycoccus prasinos</name>
    <dbReference type="NCBI Taxonomy" id="41875"/>
    <lineage>
        <taxon>Eukaryota</taxon>
        <taxon>Viridiplantae</taxon>
        <taxon>Chlorophyta</taxon>
        <taxon>Mamiellophyceae</taxon>
        <taxon>Mamiellales</taxon>
        <taxon>Bathycoccaceae</taxon>
        <taxon>Bathycoccus</taxon>
    </lineage>
</organism>
<feature type="region of interest" description="Disordered" evidence="4">
    <location>
        <begin position="538"/>
        <end position="567"/>
    </location>
</feature>
<dbReference type="Gene3D" id="1.10.510.10">
    <property type="entry name" value="Transferase(Phosphotransferase) domain 1"/>
    <property type="match status" value="1"/>
</dbReference>
<dbReference type="Pfam" id="PF07714">
    <property type="entry name" value="PK_Tyr_Ser-Thr"/>
    <property type="match status" value="1"/>
</dbReference>
<evidence type="ECO:0000256" key="1">
    <source>
        <dbReference type="ARBA" id="ARBA00022741"/>
    </source>
</evidence>
<feature type="region of interest" description="Disordered" evidence="4">
    <location>
        <begin position="921"/>
        <end position="946"/>
    </location>
</feature>
<feature type="region of interest" description="Disordered" evidence="4">
    <location>
        <begin position="859"/>
        <end position="885"/>
    </location>
</feature>
<feature type="compositionally biased region" description="Polar residues" evidence="4">
    <location>
        <begin position="546"/>
        <end position="557"/>
    </location>
</feature>
<dbReference type="KEGG" id="bpg:Bathy13g02080"/>
<dbReference type="GO" id="GO:0004674">
    <property type="term" value="F:protein serine/threonine kinase activity"/>
    <property type="evidence" value="ECO:0007669"/>
    <property type="project" value="TreeGrafter"/>
</dbReference>
<dbReference type="Pfam" id="PF00536">
    <property type="entry name" value="SAM_1"/>
    <property type="match status" value="1"/>
</dbReference>
<keyword evidence="8" id="KW-1185">Reference proteome</keyword>
<dbReference type="PANTHER" id="PTHR44329">
    <property type="entry name" value="SERINE/THREONINE-PROTEIN KINASE TNNI3K-RELATED"/>
    <property type="match status" value="1"/>
</dbReference>
<dbReference type="GO" id="GO:0005524">
    <property type="term" value="F:ATP binding"/>
    <property type="evidence" value="ECO:0007669"/>
    <property type="project" value="UniProtKB-UniRule"/>
</dbReference>
<evidence type="ECO:0000259" key="6">
    <source>
        <dbReference type="PROSITE" id="PS50105"/>
    </source>
</evidence>
<dbReference type="InterPro" id="IPR013761">
    <property type="entry name" value="SAM/pointed_sf"/>
</dbReference>
<dbReference type="EMBL" id="FO082266">
    <property type="protein sequence ID" value="CCO19277.1"/>
    <property type="molecule type" value="Genomic_DNA"/>
</dbReference>